<dbReference type="AlphaFoldDB" id="V5ZD27"/>
<gene>
    <name evidence="1" type="ORF">EPIR_3498</name>
</gene>
<name>V5ZD27_9GAMM</name>
<organism evidence="1 2">
    <name type="scientific">Erwinia piriflorinigrans CFBP 5888</name>
    <dbReference type="NCBI Taxonomy" id="1161919"/>
    <lineage>
        <taxon>Bacteria</taxon>
        <taxon>Pseudomonadati</taxon>
        <taxon>Pseudomonadota</taxon>
        <taxon>Gammaproteobacteria</taxon>
        <taxon>Enterobacterales</taxon>
        <taxon>Erwiniaceae</taxon>
        <taxon>Erwinia</taxon>
    </lineage>
</organism>
<dbReference type="STRING" id="1161919.EPIR_3498"/>
<protein>
    <submittedName>
        <fullName evidence="1">Uncharacterized protein</fullName>
    </submittedName>
</protein>
<reference evidence="1 2" key="1">
    <citation type="journal article" date="2013" name="Syst. Appl. Microbiol.">
        <title>Phylogenetic position and virulence apparatus of the pear flower necrosis pathogen Erwinia piriflorinigrans CFBP 5888T as assessed by comparative genomics.</title>
        <authorList>
            <person name="Smits T.H."/>
            <person name="Rezzonico F."/>
            <person name="Lopez M.M."/>
            <person name="Blom J."/>
            <person name="Goesmann A."/>
            <person name="Frey J.E."/>
            <person name="Duffy B."/>
        </authorList>
    </citation>
    <scope>NUCLEOTIDE SEQUENCE [LARGE SCALE GENOMIC DNA]</scope>
    <source>
        <strain evidence="2">CFBP5888</strain>
    </source>
</reference>
<evidence type="ECO:0000313" key="1">
    <source>
        <dbReference type="EMBL" id="CCG88861.1"/>
    </source>
</evidence>
<sequence>MPVGRGKFNDIRDLHKSLLKYFFSYFINNVIEVTISTPTTTFALDMTPGK</sequence>
<accession>V5ZD27</accession>
<evidence type="ECO:0000313" key="2">
    <source>
        <dbReference type="Proteomes" id="UP000018217"/>
    </source>
</evidence>
<keyword evidence="2" id="KW-1185">Reference proteome</keyword>
<dbReference type="Proteomes" id="UP000018217">
    <property type="component" value="Unassembled WGS sequence"/>
</dbReference>
<comment type="caution">
    <text evidence="1">The sequence shown here is derived from an EMBL/GenBank/DDBJ whole genome shotgun (WGS) entry which is preliminary data.</text>
</comment>
<dbReference type="EMBL" id="CAHS01000022">
    <property type="protein sequence ID" value="CCG88861.1"/>
    <property type="molecule type" value="Genomic_DNA"/>
</dbReference>
<proteinExistence type="predicted"/>